<proteinExistence type="predicted"/>
<organism evidence="1 2">
    <name type="scientific">Autumnicola lenta</name>
    <dbReference type="NCBI Taxonomy" id="3075593"/>
    <lineage>
        <taxon>Bacteria</taxon>
        <taxon>Pseudomonadati</taxon>
        <taxon>Bacteroidota</taxon>
        <taxon>Flavobacteriia</taxon>
        <taxon>Flavobacteriales</taxon>
        <taxon>Flavobacteriaceae</taxon>
        <taxon>Autumnicola</taxon>
    </lineage>
</organism>
<evidence type="ECO:0008006" key="3">
    <source>
        <dbReference type="Google" id="ProtNLM"/>
    </source>
</evidence>
<dbReference type="PROSITE" id="PS51257">
    <property type="entry name" value="PROKAR_LIPOPROTEIN"/>
    <property type="match status" value="1"/>
</dbReference>
<accession>A0ABU3CQ69</accession>
<reference evidence="1 2" key="1">
    <citation type="submission" date="2023-09" db="EMBL/GenBank/DDBJ databases">
        <authorList>
            <person name="Rey-Velasco X."/>
        </authorList>
    </citation>
    <scope>NUCLEOTIDE SEQUENCE [LARGE SCALE GENOMIC DNA]</scope>
    <source>
        <strain evidence="1 2">F260</strain>
    </source>
</reference>
<sequence>MKKTLGFLILILTLTFQSCTKGEDDLISQNCEIDCTEIIGKLMTDFGTTPIANHKVTVIWDNTRFASGTVRTKATTRTDSNGEFYLKFFIRDDELNEGIHRLYYDELNGDEFLRADLNGITIYPTIRDTIMLRNHNVPKKAFLNLSIMNLDDLQEGDSFSTNFKNLSPIGFSQSVGGSINPWSNDSENDRLIEIAANQPVILEIIRDINDVITRESDTLFVNSGTTFNYTVDFNN</sequence>
<keyword evidence="2" id="KW-1185">Reference proteome</keyword>
<dbReference type="Proteomes" id="UP001245285">
    <property type="component" value="Unassembled WGS sequence"/>
</dbReference>
<name>A0ABU3CQ69_9FLAO</name>
<protein>
    <recommendedName>
        <fullName evidence="3">Lipoprotein</fullName>
    </recommendedName>
</protein>
<evidence type="ECO:0000313" key="2">
    <source>
        <dbReference type="Proteomes" id="UP001245285"/>
    </source>
</evidence>
<dbReference type="RefSeq" id="WP_311496511.1">
    <property type="nucleotide sequence ID" value="NZ_JAVRHO010000044.1"/>
</dbReference>
<comment type="caution">
    <text evidence="1">The sequence shown here is derived from an EMBL/GenBank/DDBJ whole genome shotgun (WGS) entry which is preliminary data.</text>
</comment>
<evidence type="ECO:0000313" key="1">
    <source>
        <dbReference type="EMBL" id="MDT0648421.1"/>
    </source>
</evidence>
<dbReference type="EMBL" id="JAVRHO010000044">
    <property type="protein sequence ID" value="MDT0648421.1"/>
    <property type="molecule type" value="Genomic_DNA"/>
</dbReference>
<gene>
    <name evidence="1" type="ORF">RM545_17145</name>
</gene>